<dbReference type="GO" id="GO:0009396">
    <property type="term" value="P:folic acid-containing compound biosynthetic process"/>
    <property type="evidence" value="ECO:0007669"/>
    <property type="project" value="TreeGrafter"/>
</dbReference>
<organism evidence="6 7">
    <name type="scientific">Lentilactobacillus hilgardii (strain ATCC 8290 / DSM 20176 / CCUG 30140 / JCM 1155 / KCTC 3500 / NBRC 15886 / NCIMB 8040 / NRRL B-1843 / 9)</name>
    <dbReference type="NCBI Taxonomy" id="1423757"/>
    <lineage>
        <taxon>Bacteria</taxon>
        <taxon>Bacillati</taxon>
        <taxon>Bacillota</taxon>
        <taxon>Bacilli</taxon>
        <taxon>Lactobacillales</taxon>
        <taxon>Lactobacillaceae</taxon>
        <taxon>Lentilactobacillus</taxon>
    </lineage>
</organism>
<protein>
    <recommendedName>
        <fullName evidence="5">5-formyltetrahydrofolate cyclo-ligase</fullName>
        <ecNumber evidence="5">6.3.3.2</ecNumber>
    </recommendedName>
</protein>
<evidence type="ECO:0000256" key="1">
    <source>
        <dbReference type="ARBA" id="ARBA00010638"/>
    </source>
</evidence>
<keyword evidence="3 4" id="KW-0067">ATP-binding</keyword>
<keyword evidence="5" id="KW-0479">Metal-binding</keyword>
<evidence type="ECO:0000256" key="5">
    <source>
        <dbReference type="RuleBase" id="RU361279"/>
    </source>
</evidence>
<dbReference type="PATRIC" id="fig|1423757.3.peg.1802"/>
<comment type="similarity">
    <text evidence="1 5">Belongs to the 5-formyltetrahydrofolate cyclo-ligase family.</text>
</comment>
<keyword evidence="6" id="KW-0436">Ligase</keyword>
<dbReference type="GO" id="GO:0005524">
    <property type="term" value="F:ATP binding"/>
    <property type="evidence" value="ECO:0007669"/>
    <property type="project" value="UniProtKB-KW"/>
</dbReference>
<dbReference type="AlphaFoldDB" id="C0XM98"/>
<feature type="binding site" evidence="4">
    <location>
        <begin position="6"/>
        <end position="10"/>
    </location>
    <ligand>
        <name>ATP</name>
        <dbReference type="ChEBI" id="CHEBI:30616"/>
    </ligand>
</feature>
<reference evidence="6 7" key="1">
    <citation type="submission" date="2009-01" db="EMBL/GenBank/DDBJ databases">
        <authorList>
            <person name="Qin X."/>
            <person name="Bachman B."/>
            <person name="Battles P."/>
            <person name="Bell A."/>
            <person name="Bess C."/>
            <person name="Bickham C."/>
            <person name="Chaboub L."/>
            <person name="Chen D."/>
            <person name="Coyle M."/>
            <person name="Deiros D.R."/>
            <person name="Dinh H."/>
            <person name="Forbes L."/>
            <person name="Fowler G."/>
            <person name="Francisco L."/>
            <person name="Fu Q."/>
            <person name="Gubbala S."/>
            <person name="Hale W."/>
            <person name="Han Y."/>
            <person name="Hemphill L."/>
            <person name="Highlander S.K."/>
            <person name="Hirani K."/>
            <person name="Hogues M."/>
            <person name="Jackson L."/>
            <person name="Jakkamsetti A."/>
            <person name="Javaid M."/>
            <person name="Jiang H."/>
            <person name="Korchina V."/>
            <person name="Kovar C."/>
            <person name="Lara F."/>
            <person name="Lee S."/>
            <person name="Mata R."/>
            <person name="Mathew T."/>
            <person name="Moen C."/>
            <person name="Morales K."/>
            <person name="Munidasa M."/>
            <person name="Nazareth L."/>
            <person name="Ngo R."/>
            <person name="Nguyen L."/>
            <person name="Okwuonu G."/>
            <person name="Ongeri F."/>
            <person name="Patil S."/>
            <person name="Petrosino J."/>
            <person name="Pham C."/>
            <person name="Pham P."/>
            <person name="Pu L.-L."/>
            <person name="Puazo M."/>
            <person name="Raj R."/>
            <person name="Reid J."/>
            <person name="Rouhana J."/>
            <person name="Saada N."/>
            <person name="Shang Y."/>
            <person name="Simmons D."/>
            <person name="Thornton R."/>
            <person name="Warren J."/>
            <person name="Weissenberger G."/>
            <person name="Zhang J."/>
            <person name="Zhang L."/>
            <person name="Zhou C."/>
            <person name="Zhu D."/>
            <person name="Muzny D."/>
            <person name="Worley K."/>
            <person name="Gibbs R."/>
        </authorList>
    </citation>
    <scope>NUCLEOTIDE SEQUENCE [LARGE SCALE GENOMIC DNA]</scope>
    <source>
        <strain evidence="7">ATCC 8290 / DSM 20176 / CCUG 30140 / JCM 1155 / KCTC 3500 / NBRC 15886 / NCIMB 8040 / NRRL B-1843 / 9</strain>
    </source>
</reference>
<gene>
    <name evidence="6" type="ORF">HMPREF0519_2359</name>
</gene>
<dbReference type="GO" id="GO:0030272">
    <property type="term" value="F:5-formyltetrahydrofolate cyclo-ligase activity"/>
    <property type="evidence" value="ECO:0007669"/>
    <property type="project" value="UniProtKB-EC"/>
</dbReference>
<dbReference type="InterPro" id="IPR002698">
    <property type="entry name" value="FTHF_cligase"/>
</dbReference>
<dbReference type="NCBIfam" id="TIGR02727">
    <property type="entry name" value="MTHFS_bact"/>
    <property type="match status" value="1"/>
</dbReference>
<dbReference type="InterPro" id="IPR024185">
    <property type="entry name" value="FTHF_cligase-like_sf"/>
</dbReference>
<dbReference type="EC" id="6.3.3.2" evidence="5"/>
<dbReference type="SUPFAM" id="SSF100950">
    <property type="entry name" value="NagB/RpiA/CoA transferase-like"/>
    <property type="match status" value="1"/>
</dbReference>
<dbReference type="Gene3D" id="3.40.50.10420">
    <property type="entry name" value="NagB/RpiA/CoA transferase-like"/>
    <property type="match status" value="1"/>
</dbReference>
<accession>C0XM98</accession>
<keyword evidence="5" id="KW-0460">Magnesium</keyword>
<evidence type="ECO:0000313" key="7">
    <source>
        <dbReference type="Proteomes" id="UP000003752"/>
    </source>
</evidence>
<evidence type="ECO:0000256" key="3">
    <source>
        <dbReference type="ARBA" id="ARBA00022840"/>
    </source>
</evidence>
<evidence type="ECO:0000256" key="4">
    <source>
        <dbReference type="PIRSR" id="PIRSR006806-1"/>
    </source>
</evidence>
<proteinExistence type="inferred from homology"/>
<dbReference type="HOGENOM" id="CLU_066245_2_2_9"/>
<sequence length="182" mass="20673">MQNKAKMNLRKQQLQKINHFLQCKNANTLLKQLYQQLFTDPDYLRAETIGITLSMDGEVPTQKVIDFALSNGKKVVVPRTLPHRQMEFVLFDDSTQLAITKFGTREPIGGSVVSKSAIDILVVPGLAFSRNHYRVGFGGGYYDRFLTDFHGLSISIATPPQFFDEPVWPIESFDIKIDKIIH</sequence>
<comment type="caution">
    <text evidence="6">The sequence shown here is derived from an EMBL/GenBank/DDBJ whole genome shotgun (WGS) entry which is preliminary data.</text>
</comment>
<comment type="catalytic activity">
    <reaction evidence="5">
        <text>(6S)-5-formyl-5,6,7,8-tetrahydrofolate + ATP = (6R)-5,10-methenyltetrahydrofolate + ADP + phosphate</text>
        <dbReference type="Rhea" id="RHEA:10488"/>
        <dbReference type="ChEBI" id="CHEBI:30616"/>
        <dbReference type="ChEBI" id="CHEBI:43474"/>
        <dbReference type="ChEBI" id="CHEBI:57455"/>
        <dbReference type="ChEBI" id="CHEBI:57457"/>
        <dbReference type="ChEBI" id="CHEBI:456216"/>
        <dbReference type="EC" id="6.3.3.2"/>
    </reaction>
</comment>
<evidence type="ECO:0000313" key="6">
    <source>
        <dbReference type="EMBL" id="EEI23446.1"/>
    </source>
</evidence>
<dbReference type="EMBL" id="ACGP01000189">
    <property type="protein sequence ID" value="EEI23446.1"/>
    <property type="molecule type" value="Genomic_DNA"/>
</dbReference>
<dbReference type="GO" id="GO:0035999">
    <property type="term" value="P:tetrahydrofolate interconversion"/>
    <property type="evidence" value="ECO:0007669"/>
    <property type="project" value="TreeGrafter"/>
</dbReference>
<dbReference type="PANTHER" id="PTHR23407">
    <property type="entry name" value="ATPASE INHIBITOR/5-FORMYLTETRAHYDROFOLATE CYCLO-LIGASE"/>
    <property type="match status" value="1"/>
</dbReference>
<name>C0XM98_LENH9</name>
<feature type="binding site" evidence="4">
    <location>
        <position position="53"/>
    </location>
    <ligand>
        <name>substrate</name>
    </ligand>
</feature>
<dbReference type="SMR" id="C0XM98"/>
<comment type="cofactor">
    <cofactor evidence="5">
        <name>Mg(2+)</name>
        <dbReference type="ChEBI" id="CHEBI:18420"/>
    </cofactor>
</comment>
<keyword evidence="2 4" id="KW-0547">Nucleotide-binding</keyword>
<dbReference type="Pfam" id="PF01812">
    <property type="entry name" value="5-FTHF_cyc-lig"/>
    <property type="match status" value="1"/>
</dbReference>
<dbReference type="Proteomes" id="UP000003752">
    <property type="component" value="Unassembled WGS sequence"/>
</dbReference>
<dbReference type="PANTHER" id="PTHR23407:SF1">
    <property type="entry name" value="5-FORMYLTETRAHYDROFOLATE CYCLO-LIGASE"/>
    <property type="match status" value="1"/>
</dbReference>
<feature type="binding site" evidence="4">
    <location>
        <position position="58"/>
    </location>
    <ligand>
        <name>substrate</name>
    </ligand>
</feature>
<evidence type="ECO:0000256" key="2">
    <source>
        <dbReference type="ARBA" id="ARBA00022741"/>
    </source>
</evidence>
<dbReference type="PIRSF" id="PIRSF006806">
    <property type="entry name" value="FTHF_cligase"/>
    <property type="match status" value="1"/>
</dbReference>
<dbReference type="InterPro" id="IPR037171">
    <property type="entry name" value="NagB/RpiA_transferase-like"/>
</dbReference>
<keyword evidence="7" id="KW-1185">Reference proteome</keyword>
<dbReference type="RefSeq" id="WP_003560703.1">
    <property type="nucleotide sequence ID" value="NZ_AZDF01000004.1"/>
</dbReference>
<dbReference type="GO" id="GO:0046872">
    <property type="term" value="F:metal ion binding"/>
    <property type="evidence" value="ECO:0007669"/>
    <property type="project" value="UniProtKB-KW"/>
</dbReference>
<feature type="binding site" evidence="4">
    <location>
        <begin position="134"/>
        <end position="142"/>
    </location>
    <ligand>
        <name>ATP</name>
        <dbReference type="ChEBI" id="CHEBI:30616"/>
    </ligand>
</feature>